<reference evidence="6 7" key="1">
    <citation type="submission" date="2023-09" db="EMBL/GenBank/DDBJ databases">
        <authorList>
            <person name="Rey-Velasco X."/>
        </authorList>
    </citation>
    <scope>NUCLEOTIDE SEQUENCE [LARGE SCALE GENOMIC DNA]</scope>
    <source>
        <strain evidence="6 7">F390</strain>
    </source>
</reference>
<dbReference type="InterPro" id="IPR000914">
    <property type="entry name" value="SBP_5_dom"/>
</dbReference>
<dbReference type="EMBL" id="JAVRHS010000008">
    <property type="protein sequence ID" value="MDT0576511.1"/>
    <property type="molecule type" value="Genomic_DNA"/>
</dbReference>
<dbReference type="RefSeq" id="WP_311341090.1">
    <property type="nucleotide sequence ID" value="NZ_JAVRHS010000008.1"/>
</dbReference>
<evidence type="ECO:0000313" key="6">
    <source>
        <dbReference type="EMBL" id="MDT0576511.1"/>
    </source>
</evidence>
<comment type="caution">
    <text evidence="6">The sequence shown here is derived from an EMBL/GenBank/DDBJ whole genome shotgun (WGS) entry which is preliminary data.</text>
</comment>
<protein>
    <submittedName>
        <fullName evidence="6">ABC transporter substrate-binding protein</fullName>
    </submittedName>
</protein>
<organism evidence="6 7">
    <name type="scientific">Croceicoccus esteveae</name>
    <dbReference type="NCBI Taxonomy" id="3075597"/>
    <lineage>
        <taxon>Bacteria</taxon>
        <taxon>Pseudomonadati</taxon>
        <taxon>Pseudomonadota</taxon>
        <taxon>Alphaproteobacteria</taxon>
        <taxon>Sphingomonadales</taxon>
        <taxon>Erythrobacteraceae</taxon>
        <taxon>Croceicoccus</taxon>
    </lineage>
</organism>
<keyword evidence="3" id="KW-0813">Transport</keyword>
<dbReference type="Gene3D" id="3.40.190.10">
    <property type="entry name" value="Periplasmic binding protein-like II"/>
    <property type="match status" value="1"/>
</dbReference>
<evidence type="ECO:0000256" key="1">
    <source>
        <dbReference type="ARBA" id="ARBA00004418"/>
    </source>
</evidence>
<feature type="domain" description="Solute-binding protein family 5" evidence="5">
    <location>
        <begin position="55"/>
        <end position="151"/>
    </location>
</feature>
<dbReference type="PANTHER" id="PTHR30290">
    <property type="entry name" value="PERIPLASMIC BINDING COMPONENT OF ABC TRANSPORTER"/>
    <property type="match status" value="1"/>
</dbReference>
<evidence type="ECO:0000313" key="7">
    <source>
        <dbReference type="Proteomes" id="UP001259803"/>
    </source>
</evidence>
<dbReference type="PANTHER" id="PTHR30290:SF10">
    <property type="entry name" value="PERIPLASMIC OLIGOPEPTIDE-BINDING PROTEIN-RELATED"/>
    <property type="match status" value="1"/>
</dbReference>
<keyword evidence="4" id="KW-0732">Signal</keyword>
<evidence type="ECO:0000256" key="2">
    <source>
        <dbReference type="ARBA" id="ARBA00005695"/>
    </source>
</evidence>
<comment type="similarity">
    <text evidence="2">Belongs to the bacterial solute-binding protein 5 family.</text>
</comment>
<keyword evidence="7" id="KW-1185">Reference proteome</keyword>
<comment type="subcellular location">
    <subcellularLocation>
        <location evidence="1">Periplasm</location>
    </subcellularLocation>
</comment>
<name>A0ABU2ZJE9_9SPHN</name>
<gene>
    <name evidence="6" type="ORF">RM533_09960</name>
</gene>
<dbReference type="Gene3D" id="3.10.105.10">
    <property type="entry name" value="Dipeptide-binding Protein, Domain 3"/>
    <property type="match status" value="1"/>
</dbReference>
<proteinExistence type="inferred from homology"/>
<dbReference type="Gene3D" id="3.90.76.10">
    <property type="entry name" value="Dipeptide-binding Protein, Domain 1"/>
    <property type="match status" value="1"/>
</dbReference>
<evidence type="ECO:0000256" key="4">
    <source>
        <dbReference type="ARBA" id="ARBA00022729"/>
    </source>
</evidence>
<dbReference type="Pfam" id="PF00496">
    <property type="entry name" value="SBP_bac_5"/>
    <property type="match status" value="1"/>
</dbReference>
<evidence type="ECO:0000259" key="5">
    <source>
        <dbReference type="Pfam" id="PF00496"/>
    </source>
</evidence>
<dbReference type="Proteomes" id="UP001259803">
    <property type="component" value="Unassembled WGS sequence"/>
</dbReference>
<dbReference type="InterPro" id="IPR039424">
    <property type="entry name" value="SBP_5"/>
</dbReference>
<dbReference type="SUPFAM" id="SSF53850">
    <property type="entry name" value="Periplasmic binding protein-like II"/>
    <property type="match status" value="2"/>
</dbReference>
<accession>A0ABU2ZJE9</accession>
<sequence>MLLLSCNAPEDRAIEIILVEGAGSNSFSHEDDPGAQVIRAATHEGLVSFDAEGRIRPGIAERWIVTDDGLSYIFRIANGLTAPDGTQVDAAMVRNTLRKAIASQDNTALGLDLDIIDNVRARTGRVVEVQLSAPMPEFLQLLAHPTLALVDRVNDDGMVLSEQDGRASLVPRPIPGTSDASGSSLPIRPLQLRRLAPLEAVTEFEEGAADILLGGGIDALPHVRRGGLLRGTIRLDPVAGLFGLGVAPGGGFLADAANREVLSLALDREQLITPFGIGGGWSPRIGIAPPELSALAGQDAPQWQALPLEQRQAIASARVAQWQAANEQIAPLSIALPQGRGGELILTRLKADYAAIGINLVRADDANRADLWLIDAVSSYSQPDWYLNRLNCKVTRAACSAQADALVEQARSESDPIVRAYLLTRAEAELTAVQGYVSFGQPVRFSLVRGGLAGFAVNPWAIHPLSALGRGPS</sequence>
<evidence type="ECO:0000256" key="3">
    <source>
        <dbReference type="ARBA" id="ARBA00022448"/>
    </source>
</evidence>